<dbReference type="InterPro" id="IPR000454">
    <property type="entry name" value="ATP_synth_F0_csu"/>
</dbReference>
<dbReference type="Proteomes" id="UP000466906">
    <property type="component" value="Chromosome"/>
</dbReference>
<dbReference type="FunFam" id="3.40.50.2000:FF:000009">
    <property type="entry name" value="Sterol 3-beta-glucosyltransferase UGT80A2"/>
    <property type="match status" value="1"/>
</dbReference>
<evidence type="ECO:0000256" key="13">
    <source>
        <dbReference type="HAMAP-Rule" id="MF_01396"/>
    </source>
</evidence>
<evidence type="ECO:0000259" key="14">
    <source>
        <dbReference type="Pfam" id="PF00137"/>
    </source>
</evidence>
<keyword evidence="9 13" id="KW-0446">Lipid-binding</keyword>
<keyword evidence="5 13" id="KW-0812">Transmembrane</keyword>
<proteinExistence type="inferred from homology"/>
<dbReference type="NCBIfam" id="TIGR01260">
    <property type="entry name" value="ATP_synt_c"/>
    <property type="match status" value="1"/>
</dbReference>
<dbReference type="Gene3D" id="3.40.50.2000">
    <property type="entry name" value="Glycogen Phosphorylase B"/>
    <property type="match status" value="2"/>
</dbReference>
<dbReference type="NCBIfam" id="NF004532">
    <property type="entry name" value="PRK05880.1"/>
    <property type="match status" value="1"/>
</dbReference>
<dbReference type="GO" id="GO:0008289">
    <property type="term" value="F:lipid binding"/>
    <property type="evidence" value="ECO:0007669"/>
    <property type="project" value="UniProtKB-KW"/>
</dbReference>
<dbReference type="CDD" id="cd03784">
    <property type="entry name" value="GT1_Gtf-like"/>
    <property type="match status" value="1"/>
</dbReference>
<dbReference type="GO" id="GO:0005975">
    <property type="term" value="P:carbohydrate metabolic process"/>
    <property type="evidence" value="ECO:0007669"/>
    <property type="project" value="InterPro"/>
</dbReference>
<comment type="function">
    <text evidence="12 13">F(1)F(0) ATP synthase produces ATP from ADP in the presence of a proton or sodium gradient. F-type ATPases consist of two structural domains, F(1) containing the extramembraneous catalytic core and F(0) containing the membrane proton channel, linked together by a central stalk and a peripheral stalk. During catalysis, ATP synthesis in the catalytic domain of F(1) is coupled via a rotary mechanism of the central stalk subunits to proton translocation.</text>
</comment>
<keyword evidence="6 13" id="KW-0375">Hydrogen ion transport</keyword>
<evidence type="ECO:0000256" key="10">
    <source>
        <dbReference type="ARBA" id="ARBA00023136"/>
    </source>
</evidence>
<evidence type="ECO:0000256" key="3">
    <source>
        <dbReference type="ARBA" id="ARBA00022448"/>
    </source>
</evidence>
<keyword evidence="4 13" id="KW-0138">CF(0)</keyword>
<dbReference type="GO" id="GO:0046933">
    <property type="term" value="F:proton-transporting ATP synthase activity, rotational mechanism"/>
    <property type="evidence" value="ECO:0007669"/>
    <property type="project" value="UniProtKB-UniRule"/>
</dbReference>
<dbReference type="GO" id="GO:0045259">
    <property type="term" value="C:proton-transporting ATP synthase complex"/>
    <property type="evidence" value="ECO:0007669"/>
    <property type="project" value="UniProtKB-KW"/>
</dbReference>
<dbReference type="InterPro" id="IPR010610">
    <property type="entry name" value="EryCIII-like_C"/>
</dbReference>
<dbReference type="InterPro" id="IPR050426">
    <property type="entry name" value="Glycosyltransferase_28"/>
</dbReference>
<evidence type="ECO:0000313" key="18">
    <source>
        <dbReference type="Proteomes" id="UP000466906"/>
    </source>
</evidence>
<dbReference type="PANTHER" id="PTHR48050:SF13">
    <property type="entry name" value="STEROL 3-BETA-GLUCOSYLTRANSFERASE UGT80A2"/>
    <property type="match status" value="1"/>
</dbReference>
<evidence type="ECO:0000256" key="8">
    <source>
        <dbReference type="ARBA" id="ARBA00023065"/>
    </source>
</evidence>
<accession>A0A6N4URR1</accession>
<dbReference type="EMBL" id="AP022565">
    <property type="protein sequence ID" value="BBX27098.1"/>
    <property type="molecule type" value="Genomic_DNA"/>
</dbReference>
<feature type="transmembrane region" description="Helical" evidence="13">
    <location>
        <begin position="474"/>
        <end position="498"/>
    </location>
</feature>
<organism evidence="17 18">
    <name type="scientific">Mycolicibacterium alvei</name>
    <dbReference type="NCBI Taxonomy" id="67081"/>
    <lineage>
        <taxon>Bacteria</taxon>
        <taxon>Bacillati</taxon>
        <taxon>Actinomycetota</taxon>
        <taxon>Actinomycetes</taxon>
        <taxon>Mycobacteriales</taxon>
        <taxon>Mycobacteriaceae</taxon>
        <taxon>Mycolicibacterium</taxon>
    </lineage>
</organism>
<dbReference type="InterPro" id="IPR005953">
    <property type="entry name" value="ATP_synth_csu_bac/chlpt"/>
</dbReference>
<keyword evidence="11 13" id="KW-0066">ATP synthesis</keyword>
<protein>
    <recommendedName>
        <fullName evidence="13">ATP synthase subunit c</fullName>
    </recommendedName>
    <alternativeName>
        <fullName evidence="13">ATP synthase F(0) sector subunit c</fullName>
    </alternativeName>
    <alternativeName>
        <fullName evidence="13">F-type ATPase subunit c</fullName>
        <shortName evidence="13">F-ATPase subunit c</shortName>
    </alternativeName>
    <alternativeName>
        <fullName evidence="13">Lipid-binding protein</fullName>
    </alternativeName>
</protein>
<dbReference type="GO" id="GO:0008194">
    <property type="term" value="F:UDP-glycosyltransferase activity"/>
    <property type="evidence" value="ECO:0007669"/>
    <property type="project" value="InterPro"/>
</dbReference>
<dbReference type="Pfam" id="PF03033">
    <property type="entry name" value="Glyco_transf_28"/>
    <property type="match status" value="1"/>
</dbReference>
<evidence type="ECO:0000256" key="7">
    <source>
        <dbReference type="ARBA" id="ARBA00022989"/>
    </source>
</evidence>
<dbReference type="PROSITE" id="PS00605">
    <property type="entry name" value="ATPASE_C"/>
    <property type="match status" value="1"/>
</dbReference>
<evidence type="ECO:0000256" key="5">
    <source>
        <dbReference type="ARBA" id="ARBA00022692"/>
    </source>
</evidence>
<keyword evidence="18" id="KW-1185">Reference proteome</keyword>
<feature type="transmembrane region" description="Helical" evidence="13">
    <location>
        <begin position="426"/>
        <end position="447"/>
    </location>
</feature>
<evidence type="ECO:0000256" key="1">
    <source>
        <dbReference type="ARBA" id="ARBA00004141"/>
    </source>
</evidence>
<comment type="similarity">
    <text evidence="2 13">Belongs to the ATPase C chain family.</text>
</comment>
<dbReference type="Pfam" id="PF06722">
    <property type="entry name" value="EryCIII-like_C"/>
    <property type="match status" value="1"/>
</dbReference>
<evidence type="ECO:0000256" key="4">
    <source>
        <dbReference type="ARBA" id="ARBA00022547"/>
    </source>
</evidence>
<evidence type="ECO:0000259" key="15">
    <source>
        <dbReference type="Pfam" id="PF03033"/>
    </source>
</evidence>
<evidence type="ECO:0000256" key="11">
    <source>
        <dbReference type="ARBA" id="ARBA00023310"/>
    </source>
</evidence>
<dbReference type="InterPro" id="IPR035921">
    <property type="entry name" value="F/V-ATP_Csub_sf"/>
</dbReference>
<keyword evidence="10 13" id="KW-0472">Membrane</keyword>
<keyword evidence="8 13" id="KW-0406">Ion transport</keyword>
<dbReference type="GO" id="GO:0033177">
    <property type="term" value="C:proton-transporting two-sector ATPase complex, proton-transporting domain"/>
    <property type="evidence" value="ECO:0007669"/>
    <property type="project" value="InterPro"/>
</dbReference>
<feature type="site" description="Reversibly protonated during proton transport" evidence="13">
    <location>
        <position position="482"/>
    </location>
</feature>
<reference evidence="17 18" key="1">
    <citation type="journal article" date="2019" name="Emerg. Microbes Infect.">
        <title>Comprehensive subspecies identification of 175 nontuberculous mycobacteria species based on 7547 genomic profiles.</title>
        <authorList>
            <person name="Matsumoto Y."/>
            <person name="Kinjo T."/>
            <person name="Motooka D."/>
            <person name="Nabeya D."/>
            <person name="Jung N."/>
            <person name="Uechi K."/>
            <person name="Horii T."/>
            <person name="Iida T."/>
            <person name="Fujita J."/>
            <person name="Nakamura S."/>
        </authorList>
    </citation>
    <scope>NUCLEOTIDE SEQUENCE [LARGE SCALE GENOMIC DNA]</scope>
    <source>
        <strain evidence="17 18">JCM 12272</strain>
    </source>
</reference>
<comment type="subcellular location">
    <subcellularLocation>
        <location evidence="13">Cell membrane</location>
        <topology evidence="13">Multi-pass membrane protein</topology>
    </subcellularLocation>
    <subcellularLocation>
        <location evidence="1">Membrane</location>
        <topology evidence="1">Multi-pass membrane protein</topology>
    </subcellularLocation>
</comment>
<feature type="domain" description="V-ATPase proteolipid subunit C-like" evidence="14">
    <location>
        <begin position="432"/>
        <end position="492"/>
    </location>
</feature>
<evidence type="ECO:0000259" key="16">
    <source>
        <dbReference type="Pfam" id="PF06722"/>
    </source>
</evidence>
<dbReference type="InterPro" id="IPR038662">
    <property type="entry name" value="ATP_synth_F0_csu_sf"/>
</dbReference>
<dbReference type="CDD" id="cd18185">
    <property type="entry name" value="ATP-synt_Fo_c_ATPE"/>
    <property type="match status" value="1"/>
</dbReference>
<dbReference type="GO" id="GO:0005886">
    <property type="term" value="C:plasma membrane"/>
    <property type="evidence" value="ECO:0007669"/>
    <property type="project" value="UniProtKB-SubCell"/>
</dbReference>
<evidence type="ECO:0000256" key="2">
    <source>
        <dbReference type="ARBA" id="ARBA00006704"/>
    </source>
</evidence>
<dbReference type="SUPFAM" id="SSF53756">
    <property type="entry name" value="UDP-Glycosyltransferase/glycogen phosphorylase"/>
    <property type="match status" value="1"/>
</dbReference>
<dbReference type="HAMAP" id="MF_01396">
    <property type="entry name" value="ATP_synth_c_bact"/>
    <property type="match status" value="1"/>
</dbReference>
<name>A0A6N4URR1_9MYCO</name>
<gene>
    <name evidence="13" type="primary">atpE</name>
    <name evidence="17" type="ORF">MALV_22230</name>
</gene>
<dbReference type="Gene3D" id="1.20.20.10">
    <property type="entry name" value="F1F0 ATP synthase subunit C"/>
    <property type="match status" value="1"/>
</dbReference>
<evidence type="ECO:0000256" key="12">
    <source>
        <dbReference type="ARBA" id="ARBA00025198"/>
    </source>
</evidence>
<dbReference type="AlphaFoldDB" id="A0A6N4URR1"/>
<dbReference type="PRINTS" id="PR00124">
    <property type="entry name" value="ATPASEC"/>
</dbReference>
<dbReference type="KEGG" id="malv:MALV_22230"/>
<comment type="function">
    <text evidence="13">Key component of the F(0) channel; it plays a direct role in translocation across the membrane. A homomeric c-ring of between 10-14 subunits forms the central stalk rotor element with the F(1) delta and epsilon subunits.</text>
</comment>
<feature type="domain" description="Glycosyltransferase family 28 N-terminal" evidence="15">
    <location>
        <begin position="4"/>
        <end position="62"/>
    </location>
</feature>
<dbReference type="GO" id="GO:0033072">
    <property type="term" value="P:vancomycin biosynthetic process"/>
    <property type="evidence" value="ECO:0007669"/>
    <property type="project" value="UniProtKB-ARBA"/>
</dbReference>
<dbReference type="InterPro" id="IPR002213">
    <property type="entry name" value="UDP_glucos_trans"/>
</dbReference>
<keyword evidence="3 13" id="KW-0813">Transport</keyword>
<feature type="domain" description="Erythromycin biosynthesis protein CIII-like C-terminal" evidence="16">
    <location>
        <begin position="296"/>
        <end position="374"/>
    </location>
</feature>
<dbReference type="SUPFAM" id="SSF81333">
    <property type="entry name" value="F1F0 ATP synthase subunit C"/>
    <property type="match status" value="1"/>
</dbReference>
<evidence type="ECO:0000256" key="6">
    <source>
        <dbReference type="ARBA" id="ARBA00022781"/>
    </source>
</evidence>
<sequence length="502" mass="53269">MTTIVIAAFGSRGDIAPYTGLARRLAEEGHRVVVAAQEPYRELLSASGIEFRSLPGDTERATKASPAAQAFVDGARMRPSRELLDEMREDLRQLGRGLIEAAKDADLLLLPSVAALLGYHVAEGLGIPSVGVLLQPTAPTGDFLPSVLSARSLGRWGNRIVGRLGALGEKPHLTLINELRTELGLRPTTLAGYQGRRAATWPALHGFSEHVVPRPADWPAHLHVTGYWWPSEPDNWSPPGQLVDFLQAGPPAVFVGLGSTATARGPELSDTISSALRTTRMRAVVQTGWAGLHCTGDDVLMVDELPHSWLFPRVAAVVHHCGAGTTAATLRAGVPSIPITGIMDQPFRAKRLRLLGAAPAALPRANLTASELALPSARYAAIRHIGHALNSSRHCSPVRTEQAWRRGASPNCSTDHRRFTMASDALMGNALLAGAIVLAGGAIGAGIGDGLAGSQFIAGVARQPEAQARLYTPFFITVSLVEATFFINIAFMALFVFATPGG</sequence>
<dbReference type="PANTHER" id="PTHR48050">
    <property type="entry name" value="STEROL 3-BETA-GLUCOSYLTRANSFERASE"/>
    <property type="match status" value="1"/>
</dbReference>
<dbReference type="GO" id="GO:0016758">
    <property type="term" value="F:hexosyltransferase activity"/>
    <property type="evidence" value="ECO:0007669"/>
    <property type="project" value="InterPro"/>
</dbReference>
<evidence type="ECO:0000256" key="9">
    <source>
        <dbReference type="ARBA" id="ARBA00023121"/>
    </source>
</evidence>
<dbReference type="InterPro" id="IPR020537">
    <property type="entry name" value="ATP_synth_F0_csu_DDCD_BS"/>
</dbReference>
<dbReference type="Pfam" id="PF00137">
    <property type="entry name" value="ATP-synt_C"/>
    <property type="match status" value="1"/>
</dbReference>
<evidence type="ECO:0000313" key="17">
    <source>
        <dbReference type="EMBL" id="BBX27098.1"/>
    </source>
</evidence>
<keyword evidence="13" id="KW-1003">Cell membrane</keyword>
<dbReference type="InterPro" id="IPR002379">
    <property type="entry name" value="ATPase_proteolipid_c-like_dom"/>
</dbReference>
<dbReference type="InterPro" id="IPR004276">
    <property type="entry name" value="GlycoTrans_28_N"/>
</dbReference>
<keyword evidence="7 13" id="KW-1133">Transmembrane helix</keyword>